<keyword evidence="4" id="KW-1185">Reference proteome</keyword>
<keyword evidence="1" id="KW-0812">Transmembrane</keyword>
<proteinExistence type="predicted"/>
<protein>
    <recommendedName>
        <fullName evidence="2">RdRp catalytic domain-containing protein</fullName>
    </recommendedName>
</protein>
<reference evidence="4" key="1">
    <citation type="journal article" date="2019" name="Int. J. Syst. Evol. Microbiol.">
        <title>The Global Catalogue of Microorganisms (GCM) 10K type strain sequencing project: providing services to taxonomists for standard genome sequencing and annotation.</title>
        <authorList>
            <consortium name="The Broad Institute Genomics Platform"/>
            <consortium name="The Broad Institute Genome Sequencing Center for Infectious Disease"/>
            <person name="Wu L."/>
            <person name="Ma J."/>
        </authorList>
    </citation>
    <scope>NUCLEOTIDE SEQUENCE [LARGE SCALE GENOMIC DNA]</scope>
    <source>
        <strain evidence="4">WLHS5</strain>
    </source>
</reference>
<dbReference type="EMBL" id="JBHTCJ010000013">
    <property type="protein sequence ID" value="MFC7344020.1"/>
    <property type="molecule type" value="Genomic_DNA"/>
</dbReference>
<evidence type="ECO:0000313" key="4">
    <source>
        <dbReference type="Proteomes" id="UP001596504"/>
    </source>
</evidence>
<sequence length="244" mass="26784">MSGDAWNIALNIIASAITGSAVWLSTKALALRRLRREQVFFGLTGGDECLVVVPRHASSDRRRSVHRNDAAALLELSSVLGDCRARPEVVFHDDVYQGLAGKAEFCIGGPDANERTAAHLRSMLPGVRVSRHDRDPEELTIAVGEHEHPAETGRLEHVVLAKIVRRDQDRPAFLICGQSSISNRAATRYLQDHYRELARAHGLRGRFCLVLRVVESHAYGPSVVELVRDATAEAFTAPEVAGAR</sequence>
<name>A0ABW2LQW6_9PSEU</name>
<keyword evidence="1" id="KW-1133">Transmembrane helix</keyword>
<dbReference type="InterPro" id="IPR007094">
    <property type="entry name" value="RNA-dir_pol_PSvirus"/>
</dbReference>
<feature type="domain" description="RdRp catalytic" evidence="2">
    <location>
        <begin position="1"/>
        <end position="61"/>
    </location>
</feature>
<dbReference type="RefSeq" id="WP_380671503.1">
    <property type="nucleotide sequence ID" value="NZ_JBHTCJ010000013.1"/>
</dbReference>
<evidence type="ECO:0000256" key="1">
    <source>
        <dbReference type="SAM" id="Phobius"/>
    </source>
</evidence>
<comment type="caution">
    <text evidence="3">The sequence shown here is derived from an EMBL/GenBank/DDBJ whole genome shotgun (WGS) entry which is preliminary data.</text>
</comment>
<dbReference type="Proteomes" id="UP001596504">
    <property type="component" value="Unassembled WGS sequence"/>
</dbReference>
<evidence type="ECO:0000313" key="3">
    <source>
        <dbReference type="EMBL" id="MFC7344020.1"/>
    </source>
</evidence>
<evidence type="ECO:0000259" key="2">
    <source>
        <dbReference type="PROSITE" id="PS50507"/>
    </source>
</evidence>
<feature type="transmembrane region" description="Helical" evidence="1">
    <location>
        <begin position="6"/>
        <end position="26"/>
    </location>
</feature>
<gene>
    <name evidence="3" type="ORF">ACFQRI_21655</name>
</gene>
<dbReference type="PROSITE" id="PS50507">
    <property type="entry name" value="RDRP_SSRNA_POS"/>
    <property type="match status" value="1"/>
</dbReference>
<keyword evidence="1" id="KW-0472">Membrane</keyword>
<accession>A0ABW2LQW6</accession>
<organism evidence="3 4">
    <name type="scientific">Saccharopolyspora griseoalba</name>
    <dbReference type="NCBI Taxonomy" id="1431848"/>
    <lineage>
        <taxon>Bacteria</taxon>
        <taxon>Bacillati</taxon>
        <taxon>Actinomycetota</taxon>
        <taxon>Actinomycetes</taxon>
        <taxon>Pseudonocardiales</taxon>
        <taxon>Pseudonocardiaceae</taxon>
        <taxon>Saccharopolyspora</taxon>
    </lineage>
</organism>